<dbReference type="PANTHER" id="PTHR11941">
    <property type="entry name" value="ENOYL-COA HYDRATASE-RELATED"/>
    <property type="match status" value="1"/>
</dbReference>
<dbReference type="Pfam" id="PF00378">
    <property type="entry name" value="ECH_1"/>
    <property type="match status" value="1"/>
</dbReference>
<keyword evidence="3" id="KW-0443">Lipid metabolism</keyword>
<protein>
    <submittedName>
        <fullName evidence="4">Uncharacterized protein</fullName>
    </submittedName>
</protein>
<evidence type="ECO:0000256" key="1">
    <source>
        <dbReference type="ARBA" id="ARBA00000452"/>
    </source>
</evidence>
<evidence type="ECO:0000313" key="5">
    <source>
        <dbReference type="Proteomes" id="UP000749559"/>
    </source>
</evidence>
<dbReference type="EMBL" id="CAIIXF020000003">
    <property type="protein sequence ID" value="CAH1779953.1"/>
    <property type="molecule type" value="Genomic_DNA"/>
</dbReference>
<sequence>MDFASSFKMATRKHDLRGVTVEFEDNVAVLRMEDGENRFNVETIKRLHDALDVVEANTKAKALITIGTGKFYSNGLDLDTLMKSTPTYLTQFGEGWRTIMLRMLTFPMPTVAALNGHCYAGGAVFALMHDFRVMRRDRGWFCLNEVHINLRFNPFTREITRLKLDGKTLVECVMQGRRYTGNEAKQEGIVHELADSGDLLKTAKERALRYTPPAGFNRDTLKDIKEGFYESAFVDFEGLDMESSMSRAVNLKTASTSKL</sequence>
<dbReference type="Proteomes" id="UP000749559">
    <property type="component" value="Unassembled WGS sequence"/>
</dbReference>
<keyword evidence="5" id="KW-1185">Reference proteome</keyword>
<comment type="catalytic activity">
    <reaction evidence="2">
        <text>a (3E)-enoyl-CoA = a 4-saturated (2E)-enoyl-CoA</text>
        <dbReference type="Rhea" id="RHEA:45228"/>
        <dbReference type="ChEBI" id="CHEBI:58521"/>
        <dbReference type="ChEBI" id="CHEBI:85097"/>
        <dbReference type="EC" id="5.3.3.8"/>
    </reaction>
</comment>
<evidence type="ECO:0000256" key="3">
    <source>
        <dbReference type="ARBA" id="ARBA00023098"/>
    </source>
</evidence>
<evidence type="ECO:0000256" key="2">
    <source>
        <dbReference type="ARBA" id="ARBA00000765"/>
    </source>
</evidence>
<dbReference type="FunFam" id="3.90.226.10:FF:000049">
    <property type="entry name" value="Enoyl-CoA delta isomerase 3"/>
    <property type="match status" value="1"/>
</dbReference>
<dbReference type="OrthoDB" id="1696280at2759"/>
<comment type="catalytic activity">
    <reaction evidence="1">
        <text>a (3Z)-enoyl-CoA = a 4-saturated (2E)-enoyl-CoA</text>
        <dbReference type="Rhea" id="RHEA:45900"/>
        <dbReference type="ChEBI" id="CHEBI:85097"/>
        <dbReference type="ChEBI" id="CHEBI:85489"/>
        <dbReference type="EC" id="5.3.3.8"/>
    </reaction>
</comment>
<dbReference type="InterPro" id="IPR029045">
    <property type="entry name" value="ClpP/crotonase-like_dom_sf"/>
</dbReference>
<organism evidence="4 5">
    <name type="scientific">Owenia fusiformis</name>
    <name type="common">Polychaete worm</name>
    <dbReference type="NCBI Taxonomy" id="6347"/>
    <lineage>
        <taxon>Eukaryota</taxon>
        <taxon>Metazoa</taxon>
        <taxon>Spiralia</taxon>
        <taxon>Lophotrochozoa</taxon>
        <taxon>Annelida</taxon>
        <taxon>Polychaeta</taxon>
        <taxon>Sedentaria</taxon>
        <taxon>Canalipalpata</taxon>
        <taxon>Sabellida</taxon>
        <taxon>Oweniida</taxon>
        <taxon>Oweniidae</taxon>
        <taxon>Owenia</taxon>
    </lineage>
</organism>
<name>A0A8J1UP44_OWEFU</name>
<dbReference type="GO" id="GO:0004165">
    <property type="term" value="F:delta(3)-delta(2)-enoyl-CoA isomerase activity"/>
    <property type="evidence" value="ECO:0007669"/>
    <property type="project" value="UniProtKB-EC"/>
</dbReference>
<dbReference type="CDD" id="cd06558">
    <property type="entry name" value="crotonase-like"/>
    <property type="match status" value="1"/>
</dbReference>
<proteinExistence type="predicted"/>
<dbReference type="GO" id="GO:0005777">
    <property type="term" value="C:peroxisome"/>
    <property type="evidence" value="ECO:0007669"/>
    <property type="project" value="TreeGrafter"/>
</dbReference>
<comment type="caution">
    <text evidence="4">The sequence shown here is derived from an EMBL/GenBank/DDBJ whole genome shotgun (WGS) entry which is preliminary data.</text>
</comment>
<gene>
    <name evidence="4" type="ORF">OFUS_LOCUS6707</name>
</gene>
<dbReference type="SUPFAM" id="SSF52096">
    <property type="entry name" value="ClpP/crotonase"/>
    <property type="match status" value="1"/>
</dbReference>
<evidence type="ECO:0000313" key="4">
    <source>
        <dbReference type="EMBL" id="CAH1779953.1"/>
    </source>
</evidence>
<dbReference type="AlphaFoldDB" id="A0A8J1UP44"/>
<dbReference type="InterPro" id="IPR001753">
    <property type="entry name" value="Enoyl-CoA_hydra/iso"/>
</dbReference>
<dbReference type="PANTHER" id="PTHR11941:SF75">
    <property type="entry name" value="ENOYL-COA HYDRATASE_ISOMERASE FAMILY PROTEIN"/>
    <property type="match status" value="1"/>
</dbReference>
<accession>A0A8J1UP44</accession>
<dbReference type="Gene3D" id="3.90.226.10">
    <property type="entry name" value="2-enoyl-CoA Hydratase, Chain A, domain 1"/>
    <property type="match status" value="1"/>
</dbReference>
<reference evidence="4" key="1">
    <citation type="submission" date="2022-03" db="EMBL/GenBank/DDBJ databases">
        <authorList>
            <person name="Martin C."/>
        </authorList>
    </citation>
    <scope>NUCLEOTIDE SEQUENCE</scope>
</reference>
<dbReference type="GO" id="GO:0006635">
    <property type="term" value="P:fatty acid beta-oxidation"/>
    <property type="evidence" value="ECO:0007669"/>
    <property type="project" value="TreeGrafter"/>
</dbReference>